<feature type="transmembrane region" description="Helical" evidence="7">
    <location>
        <begin position="424"/>
        <end position="441"/>
    </location>
</feature>
<dbReference type="VEuPathDB" id="FungiDB:PV07_11833"/>
<feature type="transmembrane region" description="Helical" evidence="7">
    <location>
        <begin position="391"/>
        <end position="412"/>
    </location>
</feature>
<evidence type="ECO:0000256" key="4">
    <source>
        <dbReference type="ARBA" id="ARBA00022989"/>
    </source>
</evidence>
<keyword evidence="3 7" id="KW-0812">Transmembrane</keyword>
<feature type="transmembrane region" description="Helical" evidence="7">
    <location>
        <begin position="453"/>
        <end position="483"/>
    </location>
</feature>
<accession>A0A0D2CJB4</accession>
<sequence>MEHEKVANDHPGVARGSVAPDARRRSSLVDVRDDDLINVSGHKQELDRLFSSFSVVSTAITTGNVWIALAGTIAVAIFNGGPTGIIYEFIVVSFFYWFIAASVAELASAIPSSAGVYHWATVTAGPRYGRICGYLAGWWNFFAWIFATAVTLQITAAIIITMAQLNASNYEYQRWQVFVVFLFCAWLFAAVVLFFNKAIPLLEQIGGFFIIAGFLITVIVSAVMPHVQHREYATSHQVWDSFTNLTGYSSSGFAFLLGMLNGAFAVGVPDLTSHLAEEMQNPSRNIPMAVLWQYIVGFLTGLLFLIAVLYGLTDLDSLFDTGYVFPLGEIYRQGTGTSAGAIGLLFLVLAPTTIACMGCYLTASRIFWTLARDRATPFASFFSKVSPRLKVPANSIVLCAVICTILGCIYVGNLTAFNAFTSSYIVLSMASYLSAILPNLLSRRTKVVPGRFWMPGAVGLAVNAVSCLFMMAFIVIFCFPFAMPVDAETMNYTCVIFGGLTLIMGTFYLLLRGKYDGPQVIMLGRSVEMTAQEYRNSIAA</sequence>
<keyword evidence="5 7" id="KW-0472">Membrane</keyword>
<feature type="region of interest" description="Disordered" evidence="6">
    <location>
        <begin position="1"/>
        <end position="21"/>
    </location>
</feature>
<evidence type="ECO:0008006" key="10">
    <source>
        <dbReference type="Google" id="ProtNLM"/>
    </source>
</evidence>
<dbReference type="STRING" id="569365.A0A0D2CJB4"/>
<keyword evidence="2" id="KW-0813">Transport</keyword>
<reference evidence="8 9" key="1">
    <citation type="submission" date="2015-01" db="EMBL/GenBank/DDBJ databases">
        <title>The Genome Sequence of Cladophialophora immunda CBS83496.</title>
        <authorList>
            <consortium name="The Broad Institute Genomics Platform"/>
            <person name="Cuomo C."/>
            <person name="de Hoog S."/>
            <person name="Gorbushina A."/>
            <person name="Stielow B."/>
            <person name="Teixiera M."/>
            <person name="Abouelleil A."/>
            <person name="Chapman S.B."/>
            <person name="Priest M."/>
            <person name="Young S.K."/>
            <person name="Wortman J."/>
            <person name="Nusbaum C."/>
            <person name="Birren B."/>
        </authorList>
    </citation>
    <scope>NUCLEOTIDE SEQUENCE [LARGE SCALE GENOMIC DNA]</scope>
    <source>
        <strain evidence="8 9">CBS 83496</strain>
    </source>
</reference>
<feature type="transmembrane region" description="Helical" evidence="7">
    <location>
        <begin position="289"/>
        <end position="312"/>
    </location>
</feature>
<feature type="transmembrane region" description="Helical" evidence="7">
    <location>
        <begin position="489"/>
        <end position="511"/>
    </location>
</feature>
<dbReference type="PANTHER" id="PTHR45649:SF27">
    <property type="entry name" value="CHOLINE TRANSPORTER (EUROFUNG)"/>
    <property type="match status" value="1"/>
</dbReference>
<dbReference type="Gene3D" id="1.20.1740.10">
    <property type="entry name" value="Amino acid/polyamine transporter I"/>
    <property type="match status" value="1"/>
</dbReference>
<evidence type="ECO:0000256" key="5">
    <source>
        <dbReference type="ARBA" id="ARBA00023136"/>
    </source>
</evidence>
<feature type="transmembrane region" description="Helical" evidence="7">
    <location>
        <begin position="137"/>
        <end position="163"/>
    </location>
</feature>
<evidence type="ECO:0000256" key="2">
    <source>
        <dbReference type="ARBA" id="ARBA00022448"/>
    </source>
</evidence>
<dbReference type="PROSITE" id="PS00218">
    <property type="entry name" value="AMINO_ACID_PERMEASE_1"/>
    <property type="match status" value="1"/>
</dbReference>
<name>A0A0D2CJB4_9EURO</name>
<dbReference type="PIRSF" id="PIRSF006060">
    <property type="entry name" value="AA_transporter"/>
    <property type="match status" value="1"/>
</dbReference>
<dbReference type="GeneID" id="27351027"/>
<keyword evidence="9" id="KW-1185">Reference proteome</keyword>
<feature type="transmembrane region" description="Helical" evidence="7">
    <location>
        <begin position="247"/>
        <end position="268"/>
    </location>
</feature>
<evidence type="ECO:0000256" key="3">
    <source>
        <dbReference type="ARBA" id="ARBA00022692"/>
    </source>
</evidence>
<dbReference type="RefSeq" id="XP_016243865.1">
    <property type="nucleotide sequence ID" value="XM_016399303.1"/>
</dbReference>
<dbReference type="OrthoDB" id="3900342at2759"/>
<evidence type="ECO:0000256" key="6">
    <source>
        <dbReference type="SAM" id="MobiDB-lite"/>
    </source>
</evidence>
<proteinExistence type="predicted"/>
<organism evidence="8 9">
    <name type="scientific">Cladophialophora immunda</name>
    <dbReference type="NCBI Taxonomy" id="569365"/>
    <lineage>
        <taxon>Eukaryota</taxon>
        <taxon>Fungi</taxon>
        <taxon>Dikarya</taxon>
        <taxon>Ascomycota</taxon>
        <taxon>Pezizomycotina</taxon>
        <taxon>Eurotiomycetes</taxon>
        <taxon>Chaetothyriomycetidae</taxon>
        <taxon>Chaetothyriales</taxon>
        <taxon>Herpotrichiellaceae</taxon>
        <taxon>Cladophialophora</taxon>
    </lineage>
</organism>
<dbReference type="InterPro" id="IPR002293">
    <property type="entry name" value="AA/rel_permease1"/>
</dbReference>
<feature type="transmembrane region" description="Helical" evidence="7">
    <location>
        <begin position="175"/>
        <end position="195"/>
    </location>
</feature>
<evidence type="ECO:0000256" key="7">
    <source>
        <dbReference type="SAM" id="Phobius"/>
    </source>
</evidence>
<dbReference type="EMBL" id="KN847046">
    <property type="protein sequence ID" value="KIW23649.1"/>
    <property type="molecule type" value="Genomic_DNA"/>
</dbReference>
<dbReference type="HOGENOM" id="CLU_004495_2_1_1"/>
<dbReference type="Proteomes" id="UP000054466">
    <property type="component" value="Unassembled WGS sequence"/>
</dbReference>
<feature type="transmembrane region" description="Helical" evidence="7">
    <location>
        <begin position="341"/>
        <end position="370"/>
    </location>
</feature>
<dbReference type="GO" id="GO:0006865">
    <property type="term" value="P:amino acid transport"/>
    <property type="evidence" value="ECO:0007669"/>
    <property type="project" value="InterPro"/>
</dbReference>
<keyword evidence="4 7" id="KW-1133">Transmembrane helix</keyword>
<evidence type="ECO:0000313" key="9">
    <source>
        <dbReference type="Proteomes" id="UP000054466"/>
    </source>
</evidence>
<dbReference type="GO" id="GO:0016020">
    <property type="term" value="C:membrane"/>
    <property type="evidence" value="ECO:0007669"/>
    <property type="project" value="UniProtKB-SubCell"/>
</dbReference>
<dbReference type="Pfam" id="PF13520">
    <property type="entry name" value="AA_permease_2"/>
    <property type="match status" value="1"/>
</dbReference>
<dbReference type="PANTHER" id="PTHR45649">
    <property type="entry name" value="AMINO-ACID PERMEASE BAT1"/>
    <property type="match status" value="1"/>
</dbReference>
<gene>
    <name evidence="8" type="ORF">PV07_11833</name>
</gene>
<feature type="transmembrane region" description="Helical" evidence="7">
    <location>
        <begin position="53"/>
        <end position="78"/>
    </location>
</feature>
<dbReference type="InterPro" id="IPR004840">
    <property type="entry name" value="Amino_acid_permease_CS"/>
</dbReference>
<protein>
    <recommendedName>
        <fullName evidence="10">Choline transporter</fullName>
    </recommendedName>
</protein>
<comment type="subcellular location">
    <subcellularLocation>
        <location evidence="1">Membrane</location>
        <topology evidence="1">Multi-pass membrane protein</topology>
    </subcellularLocation>
</comment>
<feature type="transmembrane region" description="Helical" evidence="7">
    <location>
        <begin position="207"/>
        <end position="227"/>
    </location>
</feature>
<dbReference type="GO" id="GO:0022857">
    <property type="term" value="F:transmembrane transporter activity"/>
    <property type="evidence" value="ECO:0007669"/>
    <property type="project" value="InterPro"/>
</dbReference>
<evidence type="ECO:0000313" key="8">
    <source>
        <dbReference type="EMBL" id="KIW23649.1"/>
    </source>
</evidence>
<dbReference type="AlphaFoldDB" id="A0A0D2CJB4"/>
<evidence type="ECO:0000256" key="1">
    <source>
        <dbReference type="ARBA" id="ARBA00004141"/>
    </source>
</evidence>